<dbReference type="SUPFAM" id="SSF141571">
    <property type="entry name" value="Pentapeptide repeat-like"/>
    <property type="match status" value="2"/>
</dbReference>
<accession>A0A7W7I310</accession>
<proteinExistence type="predicted"/>
<keyword evidence="3" id="KW-1185">Reference proteome</keyword>
<feature type="transmembrane region" description="Helical" evidence="1">
    <location>
        <begin position="25"/>
        <end position="43"/>
    </location>
</feature>
<dbReference type="InterPro" id="IPR001646">
    <property type="entry name" value="5peptide_repeat"/>
</dbReference>
<dbReference type="Gene3D" id="2.160.20.80">
    <property type="entry name" value="E3 ubiquitin-protein ligase SopA"/>
    <property type="match status" value="2"/>
</dbReference>
<evidence type="ECO:0000256" key="1">
    <source>
        <dbReference type="SAM" id="Phobius"/>
    </source>
</evidence>
<name>A0A7W7I310_9ACTN</name>
<dbReference type="Pfam" id="PF00805">
    <property type="entry name" value="Pentapeptide"/>
    <property type="match status" value="4"/>
</dbReference>
<comment type="caution">
    <text evidence="2">The sequence shown here is derived from an EMBL/GenBank/DDBJ whole genome shotgun (WGS) entry which is preliminary data.</text>
</comment>
<keyword evidence="1" id="KW-0812">Transmembrane</keyword>
<gene>
    <name evidence="2" type="ORF">BJ971_006051</name>
</gene>
<dbReference type="EMBL" id="JACHNH010000001">
    <property type="protein sequence ID" value="MBB4765495.1"/>
    <property type="molecule type" value="Genomic_DNA"/>
</dbReference>
<sequence>MKLQRSGRLRRPRPERTRADRWQRWTNIGGLISVLLVGIGLYITGSFNREQAEATRRQLEIAVQGQQAERFVKAIDQLGQEGKDKISIRLGGIYALERLMRESSEYRPTVIEVLSSFIRQHSPRSAVAASGTPASPTDIRAAFTVLGRRPDPFAGQDTFVDVGDARLGLGGMRIRDARFSNIDLRGSNLSGARFDNVVFLESNFAGADLRKADIGNICAFVASDFRKADLRGAVFSSANLGDDYETPDLEYDETSTLFRHVSSVGSNFDGASMSGSRFRVSKLTKSRFVGADLRKADLSLAELNDANLEKADLRGADLRGADLSRANLHGADLRGADLRKDSVTGEGTNLATAIGLTSQQLAGAIVDSTTVLPDKAAPKGTRG</sequence>
<dbReference type="AlphaFoldDB" id="A0A7W7I310"/>
<reference evidence="2 3" key="1">
    <citation type="submission" date="2020-08" db="EMBL/GenBank/DDBJ databases">
        <title>Sequencing the genomes of 1000 actinobacteria strains.</title>
        <authorList>
            <person name="Klenk H.-P."/>
        </authorList>
    </citation>
    <scope>NUCLEOTIDE SEQUENCE [LARGE SCALE GENOMIC DNA]</scope>
    <source>
        <strain evidence="2 3">DSM 43149</strain>
    </source>
</reference>
<dbReference type="PANTHER" id="PTHR14136">
    <property type="entry name" value="BTB_POZ DOMAIN-CONTAINING PROTEIN KCTD9"/>
    <property type="match status" value="1"/>
</dbReference>
<evidence type="ECO:0000313" key="3">
    <source>
        <dbReference type="Proteomes" id="UP000578112"/>
    </source>
</evidence>
<dbReference type="Proteomes" id="UP000578112">
    <property type="component" value="Unassembled WGS sequence"/>
</dbReference>
<dbReference type="RefSeq" id="WP_184996539.1">
    <property type="nucleotide sequence ID" value="NZ_BOMK01000022.1"/>
</dbReference>
<evidence type="ECO:0000313" key="2">
    <source>
        <dbReference type="EMBL" id="MBB4765495.1"/>
    </source>
</evidence>
<protein>
    <submittedName>
        <fullName evidence="2">Uncharacterized protein YjbI with pentapeptide repeats</fullName>
    </submittedName>
</protein>
<keyword evidence="1" id="KW-0472">Membrane</keyword>
<dbReference type="PANTHER" id="PTHR14136:SF17">
    <property type="entry name" value="BTB_POZ DOMAIN-CONTAINING PROTEIN KCTD9"/>
    <property type="match status" value="1"/>
</dbReference>
<dbReference type="InterPro" id="IPR051082">
    <property type="entry name" value="Pentapeptide-BTB/POZ_domain"/>
</dbReference>
<organism evidence="2 3">
    <name type="scientific">Actinoplanes digitatis</name>
    <dbReference type="NCBI Taxonomy" id="1868"/>
    <lineage>
        <taxon>Bacteria</taxon>
        <taxon>Bacillati</taxon>
        <taxon>Actinomycetota</taxon>
        <taxon>Actinomycetes</taxon>
        <taxon>Micromonosporales</taxon>
        <taxon>Micromonosporaceae</taxon>
        <taxon>Actinoplanes</taxon>
    </lineage>
</organism>
<keyword evidence="1" id="KW-1133">Transmembrane helix</keyword>